<dbReference type="AlphaFoldDB" id="A0A6A4GGR9"/>
<protein>
    <submittedName>
        <fullName evidence="1">Uncharacterized protein</fullName>
    </submittedName>
</protein>
<name>A0A6A4GGR9_9AGAR</name>
<reference evidence="1" key="1">
    <citation type="journal article" date="2019" name="Environ. Microbiol.">
        <title>Fungal ecological strategies reflected in gene transcription - a case study of two litter decomposers.</title>
        <authorList>
            <person name="Barbi F."/>
            <person name="Kohler A."/>
            <person name="Barry K."/>
            <person name="Baskaran P."/>
            <person name="Daum C."/>
            <person name="Fauchery L."/>
            <person name="Ihrmark K."/>
            <person name="Kuo A."/>
            <person name="LaButti K."/>
            <person name="Lipzen A."/>
            <person name="Morin E."/>
            <person name="Grigoriev I.V."/>
            <person name="Henrissat B."/>
            <person name="Lindahl B."/>
            <person name="Martin F."/>
        </authorList>
    </citation>
    <scope>NUCLEOTIDE SEQUENCE</scope>
    <source>
        <strain evidence="1">JB14</strain>
    </source>
</reference>
<sequence>MCYVIITSKGFRCGASTGQMDADGALAQMAVRPAAGSTNARKYCRYENQLQRLYRQYVEATQQNPQAMGYPAPVLDRDQWLAVTHKMECNILNYYHAFQQCEFDCEFDDYGNTRCPTIRGTPHKYRGAPGGEPMPVGHLRHPYSDARYRNVPLGRQ</sequence>
<dbReference type="EMBL" id="ML770102">
    <property type="protein sequence ID" value="KAE9384650.1"/>
    <property type="molecule type" value="Genomic_DNA"/>
</dbReference>
<accession>A0A6A4GGR9</accession>
<dbReference type="Proteomes" id="UP000799118">
    <property type="component" value="Unassembled WGS sequence"/>
</dbReference>
<evidence type="ECO:0000313" key="2">
    <source>
        <dbReference type="Proteomes" id="UP000799118"/>
    </source>
</evidence>
<gene>
    <name evidence="1" type="ORF">BT96DRAFT_1026833</name>
</gene>
<proteinExistence type="predicted"/>
<dbReference type="OrthoDB" id="3059199at2759"/>
<keyword evidence="2" id="KW-1185">Reference proteome</keyword>
<evidence type="ECO:0000313" key="1">
    <source>
        <dbReference type="EMBL" id="KAE9384650.1"/>
    </source>
</evidence>
<organism evidence="1 2">
    <name type="scientific">Gymnopus androsaceus JB14</name>
    <dbReference type="NCBI Taxonomy" id="1447944"/>
    <lineage>
        <taxon>Eukaryota</taxon>
        <taxon>Fungi</taxon>
        <taxon>Dikarya</taxon>
        <taxon>Basidiomycota</taxon>
        <taxon>Agaricomycotina</taxon>
        <taxon>Agaricomycetes</taxon>
        <taxon>Agaricomycetidae</taxon>
        <taxon>Agaricales</taxon>
        <taxon>Marasmiineae</taxon>
        <taxon>Omphalotaceae</taxon>
        <taxon>Gymnopus</taxon>
    </lineage>
</organism>